<organism evidence="3 4">
    <name type="scientific">Candidatus Nealsonbacteria bacterium CG_4_10_14_0_2_um_filter_40_15</name>
    <dbReference type="NCBI Taxonomy" id="1974682"/>
    <lineage>
        <taxon>Bacteria</taxon>
        <taxon>Candidatus Nealsoniibacteriota</taxon>
    </lineage>
</organism>
<dbReference type="PROSITE" id="PS51354">
    <property type="entry name" value="GLUTAREDOXIN_2"/>
    <property type="match status" value="1"/>
</dbReference>
<evidence type="ECO:0000313" key="4">
    <source>
        <dbReference type="Proteomes" id="UP000229166"/>
    </source>
</evidence>
<keyword evidence="1" id="KW-1133">Transmembrane helix</keyword>
<dbReference type="AlphaFoldDB" id="A0A2M7UUI0"/>
<dbReference type="Proteomes" id="UP000229166">
    <property type="component" value="Unassembled WGS sequence"/>
</dbReference>
<feature type="transmembrane region" description="Helical" evidence="1">
    <location>
        <begin position="190"/>
        <end position="213"/>
    </location>
</feature>
<keyword evidence="1" id="KW-0472">Membrane</keyword>
<feature type="transmembrane region" description="Helical" evidence="1">
    <location>
        <begin position="277"/>
        <end position="302"/>
    </location>
</feature>
<comment type="caution">
    <text evidence="3">The sequence shown here is derived from an EMBL/GenBank/DDBJ whole genome shotgun (WGS) entry which is preliminary data.</text>
</comment>
<feature type="domain" description="Thioredoxin" evidence="2">
    <location>
        <begin position="1"/>
        <end position="161"/>
    </location>
</feature>
<dbReference type="SUPFAM" id="SSF52833">
    <property type="entry name" value="Thioredoxin-like"/>
    <property type="match status" value="1"/>
</dbReference>
<dbReference type="EMBL" id="PFOZ01000023">
    <property type="protein sequence ID" value="PIZ87468.1"/>
    <property type="molecule type" value="Genomic_DNA"/>
</dbReference>
<feature type="transmembrane region" description="Helical" evidence="1">
    <location>
        <begin position="219"/>
        <end position="239"/>
    </location>
</feature>
<name>A0A2M7UUI0_9BACT</name>
<feature type="transmembrane region" description="Helical" evidence="1">
    <location>
        <begin position="155"/>
        <end position="178"/>
    </location>
</feature>
<proteinExistence type="predicted"/>
<dbReference type="InterPro" id="IPR013766">
    <property type="entry name" value="Thioredoxin_domain"/>
</dbReference>
<evidence type="ECO:0000259" key="2">
    <source>
        <dbReference type="PROSITE" id="PS51352"/>
    </source>
</evidence>
<dbReference type="Gene3D" id="3.40.30.10">
    <property type="entry name" value="Glutaredoxin"/>
    <property type="match status" value="1"/>
</dbReference>
<keyword evidence="1" id="KW-0812">Transmembrane</keyword>
<protein>
    <recommendedName>
        <fullName evidence="2">Thioredoxin domain-containing protein</fullName>
    </recommendedName>
</protein>
<feature type="transmembrane region" description="Helical" evidence="1">
    <location>
        <begin position="358"/>
        <end position="376"/>
    </location>
</feature>
<accession>A0A2M7UUI0</accession>
<feature type="transmembrane region" description="Helical" evidence="1">
    <location>
        <begin position="322"/>
        <end position="346"/>
    </location>
</feature>
<evidence type="ECO:0000313" key="3">
    <source>
        <dbReference type="EMBL" id="PIZ87468.1"/>
    </source>
</evidence>
<sequence>MFSMKKIILAEIFLISLFNLFPVFVSPVSAQGKTEIDFFYSQTCPHCKEEKEFLKNLKEQYPEIEIKEYEVIYNAENQKILRDFFEKYKVPETEQGWVPVTFTSTKYFIGFNQQIGAEIESCLNQCLAGEKTTAPQKIKIPLIGSVDISKMSLPVLTLVIGILDGFNPCAMWILVILISLLLSLKSRKKIALVGGTFIFAEGLLYFLFMTAWLNVFLAVKYGLLTRILIGVFGIVFGIWRFRDFLTWKPGVCKVIDHSESQVKLVDKMKKVLESTTVPATVLGVIALAFGVNLIEFVCSAGFPVIYTKILALQNITGIQYYLYLLGYNLLYMLDDFIVFSVAFFTFNRFNFSDKYNRYSTLVAGILIFILGILMIFKPQLLMFAQ</sequence>
<dbReference type="PROSITE" id="PS51352">
    <property type="entry name" value="THIOREDOXIN_2"/>
    <property type="match status" value="1"/>
</dbReference>
<dbReference type="InterPro" id="IPR036249">
    <property type="entry name" value="Thioredoxin-like_sf"/>
</dbReference>
<evidence type="ECO:0000256" key="1">
    <source>
        <dbReference type="SAM" id="Phobius"/>
    </source>
</evidence>
<gene>
    <name evidence="3" type="ORF">COX92_01185</name>
</gene>
<reference evidence="4" key="1">
    <citation type="submission" date="2017-09" db="EMBL/GenBank/DDBJ databases">
        <title>Depth-based differentiation of microbial function through sediment-hosted aquifers and enrichment of novel symbionts in the deep terrestrial subsurface.</title>
        <authorList>
            <person name="Probst A.J."/>
            <person name="Ladd B."/>
            <person name="Jarett J.K."/>
            <person name="Geller-Mcgrath D.E."/>
            <person name="Sieber C.M.K."/>
            <person name="Emerson J.B."/>
            <person name="Anantharaman K."/>
            <person name="Thomas B.C."/>
            <person name="Malmstrom R."/>
            <person name="Stieglmeier M."/>
            <person name="Klingl A."/>
            <person name="Woyke T."/>
            <person name="Ryan C.M."/>
            <person name="Banfield J.F."/>
        </authorList>
    </citation>
    <scope>NUCLEOTIDE SEQUENCE [LARGE SCALE GENOMIC DNA]</scope>
</reference>